<dbReference type="Proteomes" id="UP000789405">
    <property type="component" value="Unassembled WGS sequence"/>
</dbReference>
<feature type="domain" description="Apple" evidence="1">
    <location>
        <begin position="31"/>
        <end position="106"/>
    </location>
</feature>
<evidence type="ECO:0000313" key="3">
    <source>
        <dbReference type="Proteomes" id="UP000789405"/>
    </source>
</evidence>
<organism evidence="2 3">
    <name type="scientific">Dentiscutata erythropus</name>
    <dbReference type="NCBI Taxonomy" id="1348616"/>
    <lineage>
        <taxon>Eukaryota</taxon>
        <taxon>Fungi</taxon>
        <taxon>Fungi incertae sedis</taxon>
        <taxon>Mucoromycota</taxon>
        <taxon>Glomeromycotina</taxon>
        <taxon>Glomeromycetes</taxon>
        <taxon>Diversisporales</taxon>
        <taxon>Gigasporaceae</taxon>
        <taxon>Dentiscutata</taxon>
    </lineage>
</organism>
<dbReference type="PROSITE" id="PS50948">
    <property type="entry name" value="PAN"/>
    <property type="match status" value="1"/>
</dbReference>
<sequence length="111" mass="12535">TLNVKAFYDKKPHKENKTCTPPTSIPEDACCSEGGNGRTYEMAVSSNYKLIDNVTDPETCCRACYEDPECFSWEFQPDCYIYFNATEDCLYPAYNTANNSQGTIRCGYCKA</sequence>
<proteinExistence type="predicted"/>
<dbReference type="OrthoDB" id="10482505at2759"/>
<evidence type="ECO:0000313" key="2">
    <source>
        <dbReference type="EMBL" id="CAG8752663.1"/>
    </source>
</evidence>
<feature type="non-terminal residue" evidence="2">
    <location>
        <position position="1"/>
    </location>
</feature>
<comment type="caution">
    <text evidence="2">The sequence shown here is derived from an EMBL/GenBank/DDBJ whole genome shotgun (WGS) entry which is preliminary data.</text>
</comment>
<dbReference type="EMBL" id="CAJVPY010015599">
    <property type="protein sequence ID" value="CAG8752663.1"/>
    <property type="molecule type" value="Genomic_DNA"/>
</dbReference>
<name>A0A9N9IUX8_9GLOM</name>
<accession>A0A9N9IUX8</accession>
<gene>
    <name evidence="2" type="ORF">DERYTH_LOCUS17047</name>
</gene>
<dbReference type="AlphaFoldDB" id="A0A9N9IUX8"/>
<protein>
    <submittedName>
        <fullName evidence="2">17248_t:CDS:1</fullName>
    </submittedName>
</protein>
<evidence type="ECO:0000259" key="1">
    <source>
        <dbReference type="PROSITE" id="PS50948"/>
    </source>
</evidence>
<keyword evidence="3" id="KW-1185">Reference proteome</keyword>
<reference evidence="2" key="1">
    <citation type="submission" date="2021-06" db="EMBL/GenBank/DDBJ databases">
        <authorList>
            <person name="Kallberg Y."/>
            <person name="Tangrot J."/>
            <person name="Rosling A."/>
        </authorList>
    </citation>
    <scope>NUCLEOTIDE SEQUENCE</scope>
    <source>
        <strain evidence="2">MA453B</strain>
    </source>
</reference>
<dbReference type="InterPro" id="IPR003609">
    <property type="entry name" value="Pan_app"/>
</dbReference>